<evidence type="ECO:0000313" key="2">
    <source>
        <dbReference type="EMBL" id="ASV69636.1"/>
    </source>
</evidence>
<dbReference type="AlphaFoldDB" id="A0A248TN50"/>
<protein>
    <submittedName>
        <fullName evidence="2">Uncharacterized protein</fullName>
    </submittedName>
</protein>
<evidence type="ECO:0000313" key="3">
    <source>
        <dbReference type="Proteomes" id="UP000215137"/>
    </source>
</evidence>
<keyword evidence="3" id="KW-1185">Reference proteome</keyword>
<proteinExistence type="predicted"/>
<gene>
    <name evidence="2" type="ORF">CKF48_21395</name>
</gene>
<accession>A0A248TN50</accession>
<dbReference type="Proteomes" id="UP000215137">
    <property type="component" value="Chromosome"/>
</dbReference>
<feature type="region of interest" description="Disordered" evidence="1">
    <location>
        <begin position="117"/>
        <end position="148"/>
    </location>
</feature>
<dbReference type="RefSeq" id="WP_095373200.1">
    <property type="nucleotide sequence ID" value="NZ_CP022983.1"/>
</dbReference>
<feature type="compositionally biased region" description="Basic and acidic residues" evidence="1">
    <location>
        <begin position="232"/>
        <end position="247"/>
    </location>
</feature>
<name>A0A248TN50_9BACI</name>
<dbReference type="KEGG" id="bko:CKF48_21395"/>
<reference evidence="2 3" key="1">
    <citation type="submission" date="2017-08" db="EMBL/GenBank/DDBJ databases">
        <title>Complete Genome Sequence of Bacillus kochii Oregon-R-modENCODE STRAIN BDGP4, isolated from Drosophila melanogaster gut.</title>
        <authorList>
            <person name="Wan K.H."/>
            <person name="Yu C."/>
            <person name="Park S."/>
            <person name="Hammonds A.S."/>
            <person name="Booth B.W."/>
            <person name="Celniker S.E."/>
        </authorList>
    </citation>
    <scope>NUCLEOTIDE SEQUENCE [LARGE SCALE GENOMIC DNA]</scope>
    <source>
        <strain evidence="2 3">BDGP4</strain>
    </source>
</reference>
<feature type="region of interest" description="Disordered" evidence="1">
    <location>
        <begin position="232"/>
        <end position="260"/>
    </location>
</feature>
<dbReference type="EMBL" id="CP022983">
    <property type="protein sequence ID" value="ASV69636.1"/>
    <property type="molecule type" value="Genomic_DNA"/>
</dbReference>
<dbReference type="OrthoDB" id="2923612at2"/>
<organism evidence="2 3">
    <name type="scientific">Cytobacillus kochii</name>
    <dbReference type="NCBI Taxonomy" id="859143"/>
    <lineage>
        <taxon>Bacteria</taxon>
        <taxon>Bacillati</taxon>
        <taxon>Bacillota</taxon>
        <taxon>Bacilli</taxon>
        <taxon>Bacillales</taxon>
        <taxon>Bacillaceae</taxon>
        <taxon>Cytobacillus</taxon>
    </lineage>
</organism>
<evidence type="ECO:0000256" key="1">
    <source>
        <dbReference type="SAM" id="MobiDB-lite"/>
    </source>
</evidence>
<feature type="compositionally biased region" description="Basic and acidic residues" evidence="1">
    <location>
        <begin position="117"/>
        <end position="127"/>
    </location>
</feature>
<sequence length="260" mass="29744">MAITLPHIEDANQTNYLPPQGEIQPFESEEEYETKLKEWKLPAKKTFWFKQKTHQRKVEIVGYQAYSEEDDHYTIVIKFQDGKLSCIHPAYLKEMQAGNFGKEAFDAAGQPNTAQIEEKQADEKTKEQAPTPPKITATKTKTKKKEAAKKIQLPEDKVAFSAIVKQFALSYNHFTEDHDEVIVLDEVVIHQDDPLPIGLAWCSHSKTLKKQELAIGDKLSFNGKIVKKKLPKAQDDVDEEHKVEETVPYKINNPSKIEKQ</sequence>